<dbReference type="PANTHER" id="PTHR45833:SF1">
    <property type="entry name" value="METHIONINE SYNTHASE"/>
    <property type="match status" value="1"/>
</dbReference>
<evidence type="ECO:0000256" key="9">
    <source>
        <dbReference type="ARBA" id="ARBA00022605"/>
    </source>
</evidence>
<dbReference type="GO" id="GO:0005829">
    <property type="term" value="C:cytosol"/>
    <property type="evidence" value="ECO:0007669"/>
    <property type="project" value="TreeGrafter"/>
</dbReference>
<evidence type="ECO:0000256" key="1">
    <source>
        <dbReference type="ARBA" id="ARBA00001700"/>
    </source>
</evidence>
<evidence type="ECO:0000256" key="15">
    <source>
        <dbReference type="ARBA" id="ARBA00023167"/>
    </source>
</evidence>
<dbReference type="SUPFAM" id="SSF82282">
    <property type="entry name" value="Homocysteine S-methyltransferase"/>
    <property type="match status" value="1"/>
</dbReference>
<keyword evidence="23" id="KW-1185">Reference proteome</keyword>
<evidence type="ECO:0000259" key="21">
    <source>
        <dbReference type="PROSITE" id="PS50972"/>
    </source>
</evidence>
<dbReference type="FunFam" id="3.20.20.330:FF:000001">
    <property type="entry name" value="Methionine synthase"/>
    <property type="match status" value="1"/>
</dbReference>
<dbReference type="Gene3D" id="3.20.20.330">
    <property type="entry name" value="Homocysteine-binding-like domain"/>
    <property type="match status" value="1"/>
</dbReference>
<evidence type="ECO:0000256" key="6">
    <source>
        <dbReference type="ARBA" id="ARBA00012032"/>
    </source>
</evidence>
<keyword evidence="10" id="KW-0846">Cobalamin</keyword>
<name>A0A9X2KF33_9HYPH</name>
<feature type="non-terminal residue" evidence="22">
    <location>
        <position position="438"/>
    </location>
</feature>
<evidence type="ECO:0000256" key="19">
    <source>
        <dbReference type="PROSITE-ProRule" id="PRU00333"/>
    </source>
</evidence>
<evidence type="ECO:0000313" key="23">
    <source>
        <dbReference type="Proteomes" id="UP001155220"/>
    </source>
</evidence>
<keyword evidence="16" id="KW-0170">Cobalt</keyword>
<comment type="caution">
    <text evidence="22">The sequence shown here is derived from an EMBL/GenBank/DDBJ whole genome shotgun (WGS) entry which is preliminary data.</text>
</comment>
<dbReference type="GO" id="GO:0032259">
    <property type="term" value="P:methylation"/>
    <property type="evidence" value="ECO:0007669"/>
    <property type="project" value="UniProtKB-KW"/>
</dbReference>
<keyword evidence="9" id="KW-0028">Amino-acid biosynthesis</keyword>
<evidence type="ECO:0000256" key="2">
    <source>
        <dbReference type="ARBA" id="ARBA00001947"/>
    </source>
</evidence>
<evidence type="ECO:0000256" key="12">
    <source>
        <dbReference type="ARBA" id="ARBA00022691"/>
    </source>
</evidence>
<reference evidence="22" key="1">
    <citation type="submission" date="2022-03" db="EMBL/GenBank/DDBJ databases">
        <title>Aurantimonas Liuensis sp. Nov., isolated from the hadal seawater of the Mariana Trench.</title>
        <authorList>
            <person name="Liu R."/>
        </authorList>
    </citation>
    <scope>NUCLEOTIDE SEQUENCE</scope>
    <source>
        <strain evidence="22">LRZ36</strain>
    </source>
</reference>
<dbReference type="PROSITE" id="PS50972">
    <property type="entry name" value="PTERIN_BINDING"/>
    <property type="match status" value="1"/>
</dbReference>
<dbReference type="Gene3D" id="3.20.20.20">
    <property type="entry name" value="Dihydropteroate synthase-like"/>
    <property type="match status" value="1"/>
</dbReference>
<dbReference type="InterPro" id="IPR000489">
    <property type="entry name" value="Pterin-binding_dom"/>
</dbReference>
<keyword evidence="8 19" id="KW-0489">Methyltransferase</keyword>
<dbReference type="InterPro" id="IPR003726">
    <property type="entry name" value="HCY_dom"/>
</dbReference>
<keyword evidence="15" id="KW-0486">Methionine biosynthesis</keyword>
<dbReference type="GO" id="GO:0046872">
    <property type="term" value="F:metal ion binding"/>
    <property type="evidence" value="ECO:0007669"/>
    <property type="project" value="UniProtKB-KW"/>
</dbReference>
<evidence type="ECO:0000256" key="8">
    <source>
        <dbReference type="ARBA" id="ARBA00022603"/>
    </source>
</evidence>
<dbReference type="GO" id="GO:0031419">
    <property type="term" value="F:cobalamin binding"/>
    <property type="evidence" value="ECO:0007669"/>
    <property type="project" value="UniProtKB-KW"/>
</dbReference>
<dbReference type="AlphaFoldDB" id="A0A9X2KF33"/>
<comment type="catalytic activity">
    <reaction evidence="1">
        <text>(6S)-5-methyl-5,6,7,8-tetrahydrofolate + L-homocysteine = (6S)-5,6,7,8-tetrahydrofolate + L-methionine</text>
        <dbReference type="Rhea" id="RHEA:11172"/>
        <dbReference type="ChEBI" id="CHEBI:18608"/>
        <dbReference type="ChEBI" id="CHEBI:57453"/>
        <dbReference type="ChEBI" id="CHEBI:57844"/>
        <dbReference type="ChEBI" id="CHEBI:58199"/>
        <dbReference type="EC" id="2.1.1.13"/>
    </reaction>
</comment>
<evidence type="ECO:0000256" key="18">
    <source>
        <dbReference type="ARBA" id="ARBA00031040"/>
    </source>
</evidence>
<proteinExistence type="inferred from homology"/>
<comment type="cofactor">
    <cofactor evidence="3">
        <name>methylcob(III)alamin</name>
        <dbReference type="ChEBI" id="CHEBI:28115"/>
    </cofactor>
</comment>
<evidence type="ECO:0000256" key="11">
    <source>
        <dbReference type="ARBA" id="ARBA00022679"/>
    </source>
</evidence>
<comment type="similarity">
    <text evidence="5">Belongs to the vitamin-B12 dependent methionine synthase family.</text>
</comment>
<dbReference type="GO" id="GO:0008705">
    <property type="term" value="F:methionine synthase activity"/>
    <property type="evidence" value="ECO:0007669"/>
    <property type="project" value="UniProtKB-EC"/>
</dbReference>
<dbReference type="Pfam" id="PF02574">
    <property type="entry name" value="S-methyl_trans"/>
    <property type="match status" value="1"/>
</dbReference>
<keyword evidence="12" id="KW-0949">S-adenosyl-L-methionine</keyword>
<evidence type="ECO:0000256" key="10">
    <source>
        <dbReference type="ARBA" id="ARBA00022628"/>
    </source>
</evidence>
<comment type="pathway">
    <text evidence="4">Amino-acid biosynthesis; L-methionine biosynthesis via de novo pathway; L-methionine from L-homocysteine (MetH route): step 1/1.</text>
</comment>
<evidence type="ECO:0000256" key="14">
    <source>
        <dbReference type="ARBA" id="ARBA00022833"/>
    </source>
</evidence>
<keyword evidence="14 19" id="KW-0862">Zinc</keyword>
<keyword evidence="13 19" id="KW-0479">Metal-binding</keyword>
<protein>
    <recommendedName>
        <fullName evidence="7">Methionine synthase</fullName>
        <ecNumber evidence="6">2.1.1.13</ecNumber>
    </recommendedName>
    <alternativeName>
        <fullName evidence="18">5-methyltetrahydrofolate--homocysteine methyltransferase</fullName>
    </alternativeName>
</protein>
<dbReference type="GO" id="GO:0046653">
    <property type="term" value="P:tetrahydrofolate metabolic process"/>
    <property type="evidence" value="ECO:0007669"/>
    <property type="project" value="TreeGrafter"/>
</dbReference>
<evidence type="ECO:0000256" key="5">
    <source>
        <dbReference type="ARBA" id="ARBA00010398"/>
    </source>
</evidence>
<dbReference type="Pfam" id="PF00809">
    <property type="entry name" value="Pterin_bind"/>
    <property type="match status" value="1"/>
</dbReference>
<feature type="binding site" evidence="19">
    <location>
        <position position="326"/>
    </location>
    <ligand>
        <name>Zn(2+)</name>
        <dbReference type="ChEBI" id="CHEBI:29105"/>
    </ligand>
</feature>
<evidence type="ECO:0000256" key="17">
    <source>
        <dbReference type="ARBA" id="ARBA00025552"/>
    </source>
</evidence>
<comment type="cofactor">
    <cofactor evidence="2 19">
        <name>Zn(2+)</name>
        <dbReference type="ChEBI" id="CHEBI:29105"/>
    </cofactor>
</comment>
<feature type="domain" description="Hcy-binding" evidence="20">
    <location>
        <begin position="22"/>
        <end position="341"/>
    </location>
</feature>
<dbReference type="GO" id="GO:0050667">
    <property type="term" value="P:homocysteine metabolic process"/>
    <property type="evidence" value="ECO:0007669"/>
    <property type="project" value="TreeGrafter"/>
</dbReference>
<keyword evidence="11 19" id="KW-0808">Transferase</keyword>
<gene>
    <name evidence="22" type="ORF">MJ956_06985</name>
</gene>
<evidence type="ECO:0000256" key="4">
    <source>
        <dbReference type="ARBA" id="ARBA00005178"/>
    </source>
</evidence>
<dbReference type="InterPro" id="IPR036589">
    <property type="entry name" value="HCY_dom_sf"/>
</dbReference>
<evidence type="ECO:0000256" key="7">
    <source>
        <dbReference type="ARBA" id="ARBA00013998"/>
    </source>
</evidence>
<evidence type="ECO:0000256" key="16">
    <source>
        <dbReference type="ARBA" id="ARBA00023285"/>
    </source>
</evidence>
<comment type="function">
    <text evidence="17">Catalyzes the transfer of a methyl group from methyl-cobalamin to homocysteine, yielding enzyme-bound cob(I)alamin and methionine. Subsequently, remethylates the cofactor using methyltetrahydrofolate.</text>
</comment>
<evidence type="ECO:0000313" key="22">
    <source>
        <dbReference type="EMBL" id="MCP3054895.1"/>
    </source>
</evidence>
<evidence type="ECO:0000256" key="13">
    <source>
        <dbReference type="ARBA" id="ARBA00022723"/>
    </source>
</evidence>
<feature type="domain" description="Pterin-binding" evidence="21">
    <location>
        <begin position="372"/>
        <end position="438"/>
    </location>
</feature>
<dbReference type="PANTHER" id="PTHR45833">
    <property type="entry name" value="METHIONINE SYNTHASE"/>
    <property type="match status" value="1"/>
</dbReference>
<sequence>MTDTFDQLFGPLTEGRSPAEAADALRKAAGERILVLDGAMGTEIQLLGLGEDDFRGHRFGSCECHLQGNNDLLNLSQPKAIEEIHYSYAIAGADILETNTFSSTSIAQADYQMEAEVYELNRDGARLARRAAIRAEQADGKRRFVAGALGPTNRTASMSPDVNNPGYRAVSFDDLRIAYGEQLRGLIDGGADLILIETIFDTLNAKAAVFACEEIFAEKGVRLPLMISGTITDLSGRTLSGQTPTAFWHSLRHAKPFTIGLNCALGAAAMRDHLAEISGVADTFVCAYPNAGLPNEFGEYDQSPEAMAKEVAVFAEEGLVNVVGGCCGSTPDHIKALAEAVAGYQPRQVPKTKPLMRLSGLEPFTLTPEIPFVNVGERTNVTGSAKFRKLITAGDYAAALDVARDQVANGAQIIDVNMDEGLIDSKQAMIEFLNLVAA</sequence>
<dbReference type="EC" id="2.1.1.13" evidence="6"/>
<accession>A0A9X2KF33</accession>
<dbReference type="PROSITE" id="PS50970">
    <property type="entry name" value="HCY"/>
    <property type="match status" value="1"/>
</dbReference>
<dbReference type="InterPro" id="IPR011005">
    <property type="entry name" value="Dihydropteroate_synth-like_sf"/>
</dbReference>
<dbReference type="EMBL" id="JALHBS010000036">
    <property type="protein sequence ID" value="MCP3054895.1"/>
    <property type="molecule type" value="Genomic_DNA"/>
</dbReference>
<feature type="binding site" evidence="19">
    <location>
        <position position="327"/>
    </location>
    <ligand>
        <name>Zn(2+)</name>
        <dbReference type="ChEBI" id="CHEBI:29105"/>
    </ligand>
</feature>
<dbReference type="Proteomes" id="UP001155220">
    <property type="component" value="Unassembled WGS sequence"/>
</dbReference>
<dbReference type="RefSeq" id="WP_253963763.1">
    <property type="nucleotide sequence ID" value="NZ_JALHBS010000036.1"/>
</dbReference>
<organism evidence="22 23">
    <name type="scientific">Aurantimonas marianensis</name>
    <dbReference type="NCBI Taxonomy" id="2920428"/>
    <lineage>
        <taxon>Bacteria</taxon>
        <taxon>Pseudomonadati</taxon>
        <taxon>Pseudomonadota</taxon>
        <taxon>Alphaproteobacteria</taxon>
        <taxon>Hyphomicrobiales</taxon>
        <taxon>Aurantimonadaceae</taxon>
        <taxon>Aurantimonas</taxon>
    </lineage>
</organism>
<dbReference type="InterPro" id="IPR050554">
    <property type="entry name" value="Met_Synthase/Corrinoid"/>
</dbReference>
<evidence type="ECO:0000256" key="3">
    <source>
        <dbReference type="ARBA" id="ARBA00001956"/>
    </source>
</evidence>
<feature type="binding site" evidence="19">
    <location>
        <position position="263"/>
    </location>
    <ligand>
        <name>Zn(2+)</name>
        <dbReference type="ChEBI" id="CHEBI:29105"/>
    </ligand>
</feature>
<evidence type="ECO:0000259" key="20">
    <source>
        <dbReference type="PROSITE" id="PS50970"/>
    </source>
</evidence>